<feature type="compositionally biased region" description="Basic and acidic residues" evidence="1">
    <location>
        <begin position="1"/>
        <end position="40"/>
    </location>
</feature>
<dbReference type="EMBL" id="KK107128">
    <property type="protein sequence ID" value="EZA58287.1"/>
    <property type="molecule type" value="Genomic_DNA"/>
</dbReference>
<keyword evidence="4" id="KW-1185">Reference proteome</keyword>
<keyword evidence="2" id="KW-0812">Transmembrane</keyword>
<sequence>RKKKIETEKKRRDAQRSERGGEKILTRDPPGQDERSERPSRLPPSAHPPAAVAAAMRAPRPKMSISSLALRPRCALSPIRAPSVYRSRRPHPPPISLLSVLLLPCFPDSIYIYVLFLSFSRPLSFSRHARTSETIPY</sequence>
<evidence type="ECO:0000256" key="1">
    <source>
        <dbReference type="SAM" id="MobiDB-lite"/>
    </source>
</evidence>
<dbReference type="AlphaFoldDB" id="A0A026WQG4"/>
<feature type="transmembrane region" description="Helical" evidence="2">
    <location>
        <begin position="95"/>
        <end position="116"/>
    </location>
</feature>
<keyword evidence="2" id="KW-0472">Membrane</keyword>
<feature type="non-terminal residue" evidence="3">
    <location>
        <position position="1"/>
    </location>
</feature>
<proteinExistence type="predicted"/>
<evidence type="ECO:0000313" key="4">
    <source>
        <dbReference type="Proteomes" id="UP000053097"/>
    </source>
</evidence>
<feature type="region of interest" description="Disordered" evidence="1">
    <location>
        <begin position="1"/>
        <end position="58"/>
    </location>
</feature>
<evidence type="ECO:0000313" key="3">
    <source>
        <dbReference type="EMBL" id="EZA58287.1"/>
    </source>
</evidence>
<feature type="compositionally biased region" description="Low complexity" evidence="1">
    <location>
        <begin position="48"/>
        <end position="58"/>
    </location>
</feature>
<protein>
    <submittedName>
        <fullName evidence="3">Uncharacterized protein</fullName>
    </submittedName>
</protein>
<name>A0A026WQG4_OOCBI</name>
<dbReference type="Proteomes" id="UP000053097">
    <property type="component" value="Unassembled WGS sequence"/>
</dbReference>
<accession>A0A026WQG4</accession>
<gene>
    <name evidence="3" type="ORF">X777_01244</name>
</gene>
<organism evidence="3 4">
    <name type="scientific">Ooceraea biroi</name>
    <name type="common">Clonal raider ant</name>
    <name type="synonym">Cerapachys biroi</name>
    <dbReference type="NCBI Taxonomy" id="2015173"/>
    <lineage>
        <taxon>Eukaryota</taxon>
        <taxon>Metazoa</taxon>
        <taxon>Ecdysozoa</taxon>
        <taxon>Arthropoda</taxon>
        <taxon>Hexapoda</taxon>
        <taxon>Insecta</taxon>
        <taxon>Pterygota</taxon>
        <taxon>Neoptera</taxon>
        <taxon>Endopterygota</taxon>
        <taxon>Hymenoptera</taxon>
        <taxon>Apocrita</taxon>
        <taxon>Aculeata</taxon>
        <taxon>Formicoidea</taxon>
        <taxon>Formicidae</taxon>
        <taxon>Dorylinae</taxon>
        <taxon>Ooceraea</taxon>
    </lineage>
</organism>
<evidence type="ECO:0000256" key="2">
    <source>
        <dbReference type="SAM" id="Phobius"/>
    </source>
</evidence>
<keyword evidence="2" id="KW-1133">Transmembrane helix</keyword>
<reference evidence="3 4" key="1">
    <citation type="journal article" date="2014" name="Curr. Biol.">
        <title>The genome of the clonal raider ant Cerapachys biroi.</title>
        <authorList>
            <person name="Oxley P.R."/>
            <person name="Ji L."/>
            <person name="Fetter-Pruneda I."/>
            <person name="McKenzie S.K."/>
            <person name="Li C."/>
            <person name="Hu H."/>
            <person name="Zhang G."/>
            <person name="Kronauer D.J."/>
        </authorList>
    </citation>
    <scope>NUCLEOTIDE SEQUENCE [LARGE SCALE GENOMIC DNA]</scope>
</reference>